<proteinExistence type="predicted"/>
<dbReference type="STRING" id="29529.SAMN04488122_0528"/>
<feature type="domain" description="Outer membrane protein beta-barrel" evidence="1">
    <location>
        <begin position="20"/>
        <end position="198"/>
    </location>
</feature>
<dbReference type="RefSeq" id="WP_089890164.1">
    <property type="nucleotide sequence ID" value="NZ_FOJG01000001.1"/>
</dbReference>
<accession>A0A1I0P3C7</accession>
<protein>
    <submittedName>
        <fullName evidence="2">Outer membrane protein beta-barrel domain-containing protein</fullName>
    </submittedName>
</protein>
<sequence length="222" mass="24115">MQRNILTIIALLIVHVTMGQVRFGLKAGFTGANMKLDGPAYVADNRKFMLPAFQGGGLMDIPLTKWLTVQPALLYSIKGYRTRPESDAGNWYFIARYGYNYLELPVNFLYKGKVGAGKIFAGLGPSVAYGIGGKVSFIKDGTKSGTAKILFDGKEATASSTDDVHANRVDIAANFLVGYEFSPGFLLSAGYAAGLLDVSASENTKQLHRSFNISFGYLFPRK</sequence>
<dbReference type="Proteomes" id="UP000199310">
    <property type="component" value="Unassembled WGS sequence"/>
</dbReference>
<dbReference type="Pfam" id="PF13568">
    <property type="entry name" value="OMP_b-brl_2"/>
    <property type="match status" value="1"/>
</dbReference>
<dbReference type="EMBL" id="FOJG01000001">
    <property type="protein sequence ID" value="SEW08548.1"/>
    <property type="molecule type" value="Genomic_DNA"/>
</dbReference>
<evidence type="ECO:0000259" key="1">
    <source>
        <dbReference type="Pfam" id="PF13568"/>
    </source>
</evidence>
<gene>
    <name evidence="2" type="ORF">SAMN04488122_0528</name>
</gene>
<dbReference type="AlphaFoldDB" id="A0A1I0P3C7"/>
<dbReference type="InterPro" id="IPR025665">
    <property type="entry name" value="Beta-barrel_OMP_2"/>
</dbReference>
<reference evidence="3" key="1">
    <citation type="submission" date="2016-10" db="EMBL/GenBank/DDBJ databases">
        <authorList>
            <person name="Varghese N."/>
            <person name="Submissions S."/>
        </authorList>
    </citation>
    <scope>NUCLEOTIDE SEQUENCE [LARGE SCALE GENOMIC DNA]</scope>
    <source>
        <strain evidence="3">DSM 3695</strain>
    </source>
</reference>
<organism evidence="2 3">
    <name type="scientific">Chitinophaga arvensicola</name>
    <dbReference type="NCBI Taxonomy" id="29529"/>
    <lineage>
        <taxon>Bacteria</taxon>
        <taxon>Pseudomonadati</taxon>
        <taxon>Bacteroidota</taxon>
        <taxon>Chitinophagia</taxon>
        <taxon>Chitinophagales</taxon>
        <taxon>Chitinophagaceae</taxon>
        <taxon>Chitinophaga</taxon>
    </lineage>
</organism>
<evidence type="ECO:0000313" key="2">
    <source>
        <dbReference type="EMBL" id="SEW08548.1"/>
    </source>
</evidence>
<evidence type="ECO:0000313" key="3">
    <source>
        <dbReference type="Proteomes" id="UP000199310"/>
    </source>
</evidence>
<keyword evidence="3" id="KW-1185">Reference proteome</keyword>
<dbReference type="OrthoDB" id="1011748at2"/>
<name>A0A1I0P3C7_9BACT</name>